<feature type="compositionally biased region" description="Low complexity" evidence="1">
    <location>
        <begin position="34"/>
        <end position="50"/>
    </location>
</feature>
<dbReference type="EMBL" id="CP002467">
    <property type="protein sequence ID" value="ADV81541.1"/>
    <property type="molecule type" value="Genomic_DNA"/>
</dbReference>
<feature type="region of interest" description="Disordered" evidence="1">
    <location>
        <begin position="1"/>
        <end position="69"/>
    </location>
</feature>
<gene>
    <name evidence="2" type="ordered locus">AciPR4_0708</name>
</gene>
<proteinExistence type="predicted"/>
<feature type="compositionally biased region" description="Gly residues" evidence="1">
    <location>
        <begin position="197"/>
        <end position="207"/>
    </location>
</feature>
<dbReference type="OrthoDB" id="9799618at2"/>
<feature type="compositionally biased region" description="Basic and acidic residues" evidence="1">
    <location>
        <begin position="1"/>
        <end position="32"/>
    </location>
</feature>
<dbReference type="HOGENOM" id="CLU_1238762_0_0_0"/>
<feature type="region of interest" description="Disordered" evidence="1">
    <location>
        <begin position="188"/>
        <end position="213"/>
    </location>
</feature>
<evidence type="ECO:0000313" key="2">
    <source>
        <dbReference type="EMBL" id="ADV81541.1"/>
    </source>
</evidence>
<dbReference type="eggNOG" id="ENOG502ZZF9">
    <property type="taxonomic scope" value="Bacteria"/>
</dbReference>
<evidence type="ECO:0000256" key="1">
    <source>
        <dbReference type="SAM" id="MobiDB-lite"/>
    </source>
</evidence>
<dbReference type="KEGG" id="tsa:AciPR4_0708"/>
<reference evidence="2 3" key="1">
    <citation type="journal article" date="2012" name="Stand. Genomic Sci.">
        <title>Complete genome sequence of Terriglobus saanensis type strain SP1PR4(T), an Acidobacteria from tundra soil.</title>
        <authorList>
            <person name="Rawat S.R."/>
            <person name="Mannisto M.K."/>
            <person name="Starovoytov V."/>
            <person name="Goodwin L."/>
            <person name="Nolan M."/>
            <person name="Hauser L."/>
            <person name="Land M."/>
            <person name="Davenport K.W."/>
            <person name="Woyke T."/>
            <person name="Haggblom M.M."/>
        </authorList>
    </citation>
    <scope>NUCLEOTIDE SEQUENCE</scope>
    <source>
        <strain evidence="3">ATCC BAA-1853 / DSM 23119 / SP1PR4</strain>
    </source>
</reference>
<name>E8V5K7_TERSS</name>
<dbReference type="STRING" id="401053.AciPR4_0708"/>
<dbReference type="InterPro" id="IPR014995">
    <property type="entry name" value="DUF1844"/>
</dbReference>
<organism evidence="2 3">
    <name type="scientific">Terriglobus saanensis (strain ATCC BAA-1853 / DSM 23119 / SP1PR4)</name>
    <dbReference type="NCBI Taxonomy" id="401053"/>
    <lineage>
        <taxon>Bacteria</taxon>
        <taxon>Pseudomonadati</taxon>
        <taxon>Acidobacteriota</taxon>
        <taxon>Terriglobia</taxon>
        <taxon>Terriglobales</taxon>
        <taxon>Acidobacteriaceae</taxon>
        <taxon>Terriglobus</taxon>
    </lineage>
</organism>
<dbReference type="Proteomes" id="UP000006844">
    <property type="component" value="Chromosome"/>
</dbReference>
<dbReference type="AlphaFoldDB" id="E8V5K7"/>
<keyword evidence="3" id="KW-1185">Reference proteome</keyword>
<protein>
    <recommendedName>
        <fullName evidence="4">DUF1844 domain-containing protein</fullName>
    </recommendedName>
</protein>
<sequence length="213" mass="23302">MAEKEMPFVVNDRRKFNMEGELRDPSAHKEQPVEEAPVAPVEATPAATSEPHPEGLPEIVEDEPALPPPPTEEEIAKVKFAYEQTADRLDTMMRASNPGGDHLPPMSFDRLVQSLYMTAMMQLGAGAQPGEQPRVDILGARQSIEMLRVLEEKSVNNVNENETTLIQSALFELRMAFLEITQALARSAQAKQQQQPGGPGMPGGPLGGPKLVR</sequence>
<dbReference type="RefSeq" id="WP_013567274.1">
    <property type="nucleotide sequence ID" value="NC_014963.1"/>
</dbReference>
<evidence type="ECO:0000313" key="3">
    <source>
        <dbReference type="Proteomes" id="UP000006844"/>
    </source>
</evidence>
<accession>E8V5K7</accession>
<dbReference type="Pfam" id="PF08899">
    <property type="entry name" value="DUF1844"/>
    <property type="match status" value="1"/>
</dbReference>
<evidence type="ECO:0008006" key="4">
    <source>
        <dbReference type="Google" id="ProtNLM"/>
    </source>
</evidence>